<dbReference type="Proteomes" id="UP000298252">
    <property type="component" value="Unassembled WGS sequence"/>
</dbReference>
<dbReference type="InterPro" id="IPR003959">
    <property type="entry name" value="ATPase_AAA_core"/>
</dbReference>
<dbReference type="PANTHER" id="PTHR43581:SF4">
    <property type="entry name" value="ATP_GTP PHOSPHATASE"/>
    <property type="match status" value="1"/>
</dbReference>
<dbReference type="EMBL" id="FNIB01000010">
    <property type="protein sequence ID" value="SDO08143.1"/>
    <property type="molecule type" value="Genomic_DNA"/>
</dbReference>
<dbReference type="PANTHER" id="PTHR43581">
    <property type="entry name" value="ATP/GTP PHOSPHATASE"/>
    <property type="match status" value="1"/>
</dbReference>
<dbReference type="Gene3D" id="3.40.50.300">
    <property type="entry name" value="P-loop containing nucleotide triphosphate hydrolases"/>
    <property type="match status" value="1"/>
</dbReference>
<accession>A0A4R8V6E9</accession>
<sequence length="534" mass="57796">MKLTRLKVENYRRLADLQIEVREHLVLVGANDVGKSSLLRCLEFLLGASTAQLYSQISIDDFRDSDQPFVIEAVLADFTTADQALFPDEIHHDPATSSSRLIIRLTATVDDSETVTIERAAPEGGTGRQLSRDQLVGLGWKFLSATAQTRDLREDRRSALDDILKAVDLGSEKENFEAIATSLAATLSDSKTLKKLRNSLAGQLSKALPEKINRDDLSFVPGAAADDDPLSDVRLQVRKNGVAHDLSAQSDGTRALYAIALYDLMSVGANVVGIDEPEVHLHPTSQRSLARLLKSNPNQKIIATHSSDIVSAFDADSIVVVRAGGEVVQPAAGFLSADEKLVVRWWVRDRLEPLTSRRVLAVEGPSDRIVLERAADLTDRNLDRLGVSIVEAGSKTAMPSVEKLFGTTGFRVPLSQLVDEDAEVSTAKRLGVAEADLPSHSVWVSRIDLEDEYVRAIGASAVWSALHASTMFTPNQLKACAATGADGSYTDQDVAAFCRRYKVEAAIVIAGMLTESTAVAITSIENILQEAASV</sequence>
<organism evidence="3 5">
    <name type="scientific">Cryobacterium flavum</name>
    <dbReference type="NCBI Taxonomy" id="1424659"/>
    <lineage>
        <taxon>Bacteria</taxon>
        <taxon>Bacillati</taxon>
        <taxon>Actinomycetota</taxon>
        <taxon>Actinomycetes</taxon>
        <taxon>Micrococcales</taxon>
        <taxon>Microbacteriaceae</taxon>
        <taxon>Cryobacterium</taxon>
    </lineage>
</organism>
<dbReference type="STRING" id="1424659.SAMN05216368_1108"/>
<dbReference type="GO" id="GO:0004519">
    <property type="term" value="F:endonuclease activity"/>
    <property type="evidence" value="ECO:0007669"/>
    <property type="project" value="UniProtKB-KW"/>
</dbReference>
<dbReference type="InterPro" id="IPR034139">
    <property type="entry name" value="TOPRIM_OLD"/>
</dbReference>
<dbReference type="InterPro" id="IPR051396">
    <property type="entry name" value="Bact_Antivir_Def_Nuclease"/>
</dbReference>
<keyword evidence="6" id="KW-1185">Reference proteome</keyword>
<feature type="domain" description="ATPase AAA-type core" evidence="1">
    <location>
        <begin position="26"/>
        <end position="309"/>
    </location>
</feature>
<dbReference type="AlphaFoldDB" id="A0A4R8V6E9"/>
<proteinExistence type="predicted"/>
<name>A0A4R8V6E9_9MICO</name>
<evidence type="ECO:0000259" key="1">
    <source>
        <dbReference type="Pfam" id="PF13304"/>
    </source>
</evidence>
<feature type="domain" description="OLD protein-like TOPRIM" evidence="2">
    <location>
        <begin position="356"/>
        <end position="421"/>
    </location>
</feature>
<dbReference type="GO" id="GO:0005524">
    <property type="term" value="F:ATP binding"/>
    <property type="evidence" value="ECO:0007669"/>
    <property type="project" value="InterPro"/>
</dbReference>
<keyword evidence="3" id="KW-0540">Nuclease</keyword>
<protein>
    <submittedName>
        <fullName evidence="4">DUF2813 domain-containing protein</fullName>
    </submittedName>
    <submittedName>
        <fullName evidence="3">Putative ATP-dependent endonuclease of the OLD family</fullName>
    </submittedName>
</protein>
<evidence type="ECO:0000313" key="4">
    <source>
        <dbReference type="EMBL" id="TFB76751.1"/>
    </source>
</evidence>
<evidence type="ECO:0000259" key="2">
    <source>
        <dbReference type="Pfam" id="PF20469"/>
    </source>
</evidence>
<reference evidence="4 6" key="2">
    <citation type="submission" date="2019-03" db="EMBL/GenBank/DDBJ databases">
        <title>Genomics of glacier-inhabiting Cryobacterium strains.</title>
        <authorList>
            <person name="Liu Q."/>
            <person name="Xin Y.-H."/>
        </authorList>
    </citation>
    <scope>NUCLEOTIDE SEQUENCE [LARGE SCALE GENOMIC DNA]</scope>
    <source>
        <strain evidence="4 6">Hh8</strain>
    </source>
</reference>
<dbReference type="InterPro" id="IPR027417">
    <property type="entry name" value="P-loop_NTPase"/>
</dbReference>
<dbReference type="Proteomes" id="UP000199639">
    <property type="component" value="Unassembled WGS sequence"/>
</dbReference>
<keyword evidence="3" id="KW-0378">Hydrolase</keyword>
<evidence type="ECO:0000313" key="5">
    <source>
        <dbReference type="Proteomes" id="UP000199639"/>
    </source>
</evidence>
<dbReference type="Pfam" id="PF13304">
    <property type="entry name" value="AAA_21"/>
    <property type="match status" value="1"/>
</dbReference>
<dbReference type="EMBL" id="SOFD01000026">
    <property type="protein sequence ID" value="TFB76751.1"/>
    <property type="molecule type" value="Genomic_DNA"/>
</dbReference>
<keyword evidence="3" id="KW-0255">Endonuclease</keyword>
<dbReference type="Pfam" id="PF20469">
    <property type="entry name" value="OLD-like_TOPRIM"/>
    <property type="match status" value="1"/>
</dbReference>
<dbReference type="RefSeq" id="WP_092341466.1">
    <property type="nucleotide sequence ID" value="NZ_FNIB01000010.1"/>
</dbReference>
<gene>
    <name evidence="4" type="ORF">E3O21_10100</name>
    <name evidence="3" type="ORF">SAMN05216368_1108</name>
</gene>
<dbReference type="CDD" id="cd01026">
    <property type="entry name" value="TOPRIM_OLD"/>
    <property type="match status" value="1"/>
</dbReference>
<reference evidence="3 5" key="1">
    <citation type="submission" date="2016-10" db="EMBL/GenBank/DDBJ databases">
        <authorList>
            <person name="Varghese N."/>
            <person name="Submissions S."/>
        </authorList>
    </citation>
    <scope>NUCLEOTIDE SEQUENCE [LARGE SCALE GENOMIC DNA]</scope>
    <source>
        <strain evidence="3 5">CGMCC 1.11215</strain>
    </source>
</reference>
<dbReference type="GO" id="GO:0016887">
    <property type="term" value="F:ATP hydrolysis activity"/>
    <property type="evidence" value="ECO:0007669"/>
    <property type="project" value="InterPro"/>
</dbReference>
<dbReference type="SUPFAM" id="SSF52540">
    <property type="entry name" value="P-loop containing nucleoside triphosphate hydrolases"/>
    <property type="match status" value="1"/>
</dbReference>
<evidence type="ECO:0000313" key="6">
    <source>
        <dbReference type="Proteomes" id="UP000298252"/>
    </source>
</evidence>
<evidence type="ECO:0000313" key="3">
    <source>
        <dbReference type="EMBL" id="SDO08143.1"/>
    </source>
</evidence>